<dbReference type="InterPro" id="IPR004788">
    <property type="entry name" value="Ribose5P_isomerase_type_A"/>
</dbReference>
<sequence>MPLSPLPPVEAAKRLSAYAAVDRHIALEHKLIGIGSGSTVPYVVDRIVQQGAAANAGRTFLPTGFQSKQLIIDAGLNLGDVDQYTRLDVCIDGADEVDSDLNAIKGGGACQLREKVLADMADTWVMVADYRKNSTVLGTNWKQGIPIEVAPFAYAQVLATLVKMGGTPTLRMGKAKAGPVVSDNGMFIIDATFPEAQMKAPAKLNTEIKLITGVVEVGLFCGMAKAAYFGNEDASVTCRAVGGKVEQIASVPDVPPVASA</sequence>
<dbReference type="EC" id="5.3.1.6" evidence="4"/>
<keyword evidence="10" id="KW-1185">Reference proteome</keyword>
<name>A0A427XKL0_9TREE</name>
<dbReference type="Pfam" id="PF06026">
    <property type="entry name" value="Rib_5-P_isom_A"/>
    <property type="match status" value="1"/>
</dbReference>
<proteinExistence type="inferred from homology"/>
<comment type="similarity">
    <text evidence="3">Belongs to the ribose 5-phosphate isomerase family.</text>
</comment>
<organism evidence="9 10">
    <name type="scientific">Apiotrichum porosum</name>
    <dbReference type="NCBI Taxonomy" id="105984"/>
    <lineage>
        <taxon>Eukaryota</taxon>
        <taxon>Fungi</taxon>
        <taxon>Dikarya</taxon>
        <taxon>Basidiomycota</taxon>
        <taxon>Agaricomycotina</taxon>
        <taxon>Tremellomycetes</taxon>
        <taxon>Trichosporonales</taxon>
        <taxon>Trichosporonaceae</taxon>
        <taxon>Apiotrichum</taxon>
    </lineage>
</organism>
<dbReference type="NCBIfam" id="TIGR00021">
    <property type="entry name" value="rpiA"/>
    <property type="match status" value="1"/>
</dbReference>
<dbReference type="OrthoDB" id="1555531at2759"/>
<dbReference type="GeneID" id="39585975"/>
<evidence type="ECO:0000256" key="2">
    <source>
        <dbReference type="ARBA" id="ARBA00004988"/>
    </source>
</evidence>
<protein>
    <recommendedName>
        <fullName evidence="5">Ribose-5-phosphate isomerase</fullName>
        <ecNumber evidence="4">5.3.1.6</ecNumber>
    </recommendedName>
    <alternativeName>
        <fullName evidence="8">D-ribose-5-phosphate ketol-isomerase</fullName>
    </alternativeName>
    <alternativeName>
        <fullName evidence="7">Phosphoriboisomerase</fullName>
    </alternativeName>
</protein>
<dbReference type="PANTHER" id="PTHR11934">
    <property type="entry name" value="RIBOSE-5-PHOSPHATE ISOMERASE"/>
    <property type="match status" value="1"/>
</dbReference>
<dbReference type="Gene3D" id="3.40.50.1360">
    <property type="match status" value="1"/>
</dbReference>
<dbReference type="GO" id="GO:0009052">
    <property type="term" value="P:pentose-phosphate shunt, non-oxidative branch"/>
    <property type="evidence" value="ECO:0007669"/>
    <property type="project" value="InterPro"/>
</dbReference>
<evidence type="ECO:0000256" key="4">
    <source>
        <dbReference type="ARBA" id="ARBA00011959"/>
    </source>
</evidence>
<evidence type="ECO:0000256" key="6">
    <source>
        <dbReference type="ARBA" id="ARBA00023235"/>
    </source>
</evidence>
<dbReference type="PANTHER" id="PTHR11934:SF0">
    <property type="entry name" value="RIBOSE-5-PHOSPHATE ISOMERASE"/>
    <property type="match status" value="1"/>
</dbReference>
<dbReference type="InterPro" id="IPR037171">
    <property type="entry name" value="NagB/RpiA_transferase-like"/>
</dbReference>
<dbReference type="STRING" id="105984.A0A427XKL0"/>
<keyword evidence="6 9" id="KW-0413">Isomerase</keyword>
<comment type="catalytic activity">
    <reaction evidence="1">
        <text>aldehydo-D-ribose 5-phosphate = D-ribulose 5-phosphate</text>
        <dbReference type="Rhea" id="RHEA:14657"/>
        <dbReference type="ChEBI" id="CHEBI:58121"/>
        <dbReference type="ChEBI" id="CHEBI:58273"/>
        <dbReference type="EC" id="5.3.1.6"/>
    </reaction>
</comment>
<comment type="caution">
    <text evidence="9">The sequence shown here is derived from an EMBL/GenBank/DDBJ whole genome shotgun (WGS) entry which is preliminary data.</text>
</comment>
<dbReference type="FunFam" id="3.30.70.260:FF:000053">
    <property type="entry name" value="Ribose-5-phosphate isomerase, putative"/>
    <property type="match status" value="1"/>
</dbReference>
<accession>A0A427XKL0</accession>
<evidence type="ECO:0000256" key="8">
    <source>
        <dbReference type="ARBA" id="ARBA00032273"/>
    </source>
</evidence>
<dbReference type="GO" id="GO:0004751">
    <property type="term" value="F:ribose-5-phosphate isomerase activity"/>
    <property type="evidence" value="ECO:0007669"/>
    <property type="project" value="UniProtKB-EC"/>
</dbReference>
<dbReference type="AlphaFoldDB" id="A0A427XKL0"/>
<evidence type="ECO:0000256" key="5">
    <source>
        <dbReference type="ARBA" id="ARBA00019150"/>
    </source>
</evidence>
<evidence type="ECO:0000256" key="3">
    <source>
        <dbReference type="ARBA" id="ARBA00008088"/>
    </source>
</evidence>
<reference evidence="9 10" key="1">
    <citation type="submission" date="2018-11" db="EMBL/GenBank/DDBJ databases">
        <title>Genome sequence of Apiotrichum porosum DSM 27194.</title>
        <authorList>
            <person name="Aliyu H."/>
            <person name="Gorte O."/>
            <person name="Ochsenreither K."/>
        </authorList>
    </citation>
    <scope>NUCLEOTIDE SEQUENCE [LARGE SCALE GENOMIC DNA]</scope>
    <source>
        <strain evidence="9 10">DSM 27194</strain>
    </source>
</reference>
<dbReference type="Proteomes" id="UP000279236">
    <property type="component" value="Unassembled WGS sequence"/>
</dbReference>
<dbReference type="EMBL" id="RSCE01000010">
    <property type="protein sequence ID" value="RSH79386.1"/>
    <property type="molecule type" value="Genomic_DNA"/>
</dbReference>
<dbReference type="RefSeq" id="XP_028474533.1">
    <property type="nucleotide sequence ID" value="XM_028617226.1"/>
</dbReference>
<evidence type="ECO:0000313" key="10">
    <source>
        <dbReference type="Proteomes" id="UP000279236"/>
    </source>
</evidence>
<dbReference type="GO" id="GO:0005737">
    <property type="term" value="C:cytoplasm"/>
    <property type="evidence" value="ECO:0007669"/>
    <property type="project" value="TreeGrafter"/>
</dbReference>
<gene>
    <name evidence="9" type="primary">RKI1</name>
    <name evidence="9" type="ORF">EHS24_001432</name>
</gene>
<dbReference type="SUPFAM" id="SSF100950">
    <property type="entry name" value="NagB/RpiA/CoA transferase-like"/>
    <property type="match status" value="1"/>
</dbReference>
<evidence type="ECO:0000256" key="1">
    <source>
        <dbReference type="ARBA" id="ARBA00001713"/>
    </source>
</evidence>
<dbReference type="SUPFAM" id="SSF75445">
    <property type="entry name" value="D-ribose-5-phosphate isomerase (RpiA), lid domain"/>
    <property type="match status" value="1"/>
</dbReference>
<comment type="pathway">
    <text evidence="2">Carbohydrate degradation; pentose phosphate pathway; D-ribose 5-phosphate from D-ribulose 5-phosphate (non-oxidative stage): step 1/1.</text>
</comment>
<dbReference type="FunFam" id="3.40.50.1360:FF:000014">
    <property type="entry name" value="Ribose 5-phosphate isomerase"/>
    <property type="match status" value="1"/>
</dbReference>
<dbReference type="CDD" id="cd01398">
    <property type="entry name" value="RPI_A"/>
    <property type="match status" value="1"/>
</dbReference>
<dbReference type="Gene3D" id="3.30.70.260">
    <property type="match status" value="1"/>
</dbReference>
<dbReference type="UniPathway" id="UPA00115">
    <property type="reaction ID" value="UER00412"/>
</dbReference>
<dbReference type="GO" id="GO:0006014">
    <property type="term" value="P:D-ribose metabolic process"/>
    <property type="evidence" value="ECO:0007669"/>
    <property type="project" value="TreeGrafter"/>
</dbReference>
<evidence type="ECO:0000313" key="9">
    <source>
        <dbReference type="EMBL" id="RSH79386.1"/>
    </source>
</evidence>
<evidence type="ECO:0000256" key="7">
    <source>
        <dbReference type="ARBA" id="ARBA00029734"/>
    </source>
</evidence>